<dbReference type="GO" id="GO:0004519">
    <property type="term" value="F:endonuclease activity"/>
    <property type="evidence" value="ECO:0007669"/>
    <property type="project" value="UniProtKB-KW"/>
</dbReference>
<evidence type="ECO:0000256" key="1">
    <source>
        <dbReference type="ARBA" id="ARBA00022722"/>
    </source>
</evidence>
<reference evidence="7 8" key="1">
    <citation type="submission" date="2021-01" db="EMBL/GenBank/DDBJ databases">
        <title>Draft Genome Sequence and Polyhydroxyalkanoate Biosynthetic Potential of Jeongeupia naejangsanensis Type Strain DSM 24253.</title>
        <authorList>
            <person name="Turrini P."/>
            <person name="Artuso I."/>
            <person name="Lugli G.A."/>
            <person name="Frangipani E."/>
            <person name="Ventura M."/>
            <person name="Visca P."/>
        </authorList>
    </citation>
    <scope>NUCLEOTIDE SEQUENCE [LARGE SCALE GENOMIC DNA]</scope>
    <source>
        <strain evidence="7 8">DSM 24253</strain>
    </source>
</reference>
<name>A0ABS2BHH8_9NEIS</name>
<dbReference type="Gene3D" id="3.40.960.10">
    <property type="entry name" value="VSR Endonuclease"/>
    <property type="match status" value="1"/>
</dbReference>
<evidence type="ECO:0000256" key="6">
    <source>
        <dbReference type="PIRNR" id="PIRNR018267"/>
    </source>
</evidence>
<organism evidence="7 8">
    <name type="scientific">Jeongeupia naejangsanensis</name>
    <dbReference type="NCBI Taxonomy" id="613195"/>
    <lineage>
        <taxon>Bacteria</taxon>
        <taxon>Pseudomonadati</taxon>
        <taxon>Pseudomonadota</taxon>
        <taxon>Betaproteobacteria</taxon>
        <taxon>Neisseriales</taxon>
        <taxon>Chitinibacteraceae</taxon>
        <taxon>Jeongeupia</taxon>
    </lineage>
</organism>
<evidence type="ECO:0000256" key="2">
    <source>
        <dbReference type="ARBA" id="ARBA00022759"/>
    </source>
</evidence>
<evidence type="ECO:0000313" key="8">
    <source>
        <dbReference type="Proteomes" id="UP000809431"/>
    </source>
</evidence>
<protein>
    <recommendedName>
        <fullName evidence="6">Very short patch repair endonuclease</fullName>
        <ecNumber evidence="6">3.1.-.-</ecNumber>
    </recommendedName>
</protein>
<comment type="caution">
    <text evidence="7">The sequence shown here is derived from an EMBL/GenBank/DDBJ whole genome shotgun (WGS) entry which is preliminary data.</text>
</comment>
<dbReference type="Pfam" id="PF03852">
    <property type="entry name" value="Vsr"/>
    <property type="match status" value="1"/>
</dbReference>
<dbReference type="NCBIfam" id="TIGR00632">
    <property type="entry name" value="vsr"/>
    <property type="match status" value="1"/>
</dbReference>
<dbReference type="Proteomes" id="UP000809431">
    <property type="component" value="Unassembled WGS sequence"/>
</dbReference>
<proteinExistence type="inferred from homology"/>
<dbReference type="InterPro" id="IPR011335">
    <property type="entry name" value="Restrct_endonuc-II-like"/>
</dbReference>
<evidence type="ECO:0000256" key="4">
    <source>
        <dbReference type="ARBA" id="ARBA00022801"/>
    </source>
</evidence>
<evidence type="ECO:0000256" key="5">
    <source>
        <dbReference type="ARBA" id="ARBA00023204"/>
    </source>
</evidence>
<dbReference type="PIRSF" id="PIRSF018267">
    <property type="entry name" value="VSR_endonuc"/>
    <property type="match status" value="1"/>
</dbReference>
<sequence>MDTLSSAERSARMALVRAKNTKPELLVRRLVHGMGYRFRLHRRDLPGTPDLVFPGLGKVIFVHGCFWHRHVGCALARLPKSRVDFWLPKLTANAERDARNVRALRRLGWGVLTLWECQLGNTVKLANKIRRFLDAQR</sequence>
<dbReference type="CDD" id="cd00221">
    <property type="entry name" value="Vsr"/>
    <property type="match status" value="1"/>
</dbReference>
<evidence type="ECO:0000313" key="7">
    <source>
        <dbReference type="EMBL" id="MBM3114244.1"/>
    </source>
</evidence>
<evidence type="ECO:0000256" key="3">
    <source>
        <dbReference type="ARBA" id="ARBA00022763"/>
    </source>
</evidence>
<dbReference type="EMBL" id="JAESND010000001">
    <property type="protein sequence ID" value="MBM3114244.1"/>
    <property type="molecule type" value="Genomic_DNA"/>
</dbReference>
<dbReference type="InterPro" id="IPR004603">
    <property type="entry name" value="DNA_mismatch_endonuc_vsr"/>
</dbReference>
<dbReference type="EC" id="3.1.-.-" evidence="6"/>
<keyword evidence="5 6" id="KW-0234">DNA repair</keyword>
<comment type="similarity">
    <text evidence="6">Belongs to the vsr family.</text>
</comment>
<keyword evidence="1 6" id="KW-0540">Nuclease</keyword>
<keyword evidence="4 6" id="KW-0378">Hydrolase</keyword>
<dbReference type="SUPFAM" id="SSF52980">
    <property type="entry name" value="Restriction endonuclease-like"/>
    <property type="match status" value="1"/>
</dbReference>
<keyword evidence="8" id="KW-1185">Reference proteome</keyword>
<gene>
    <name evidence="7" type="primary">vsr</name>
    <name evidence="7" type="ORF">JMJ54_00260</name>
</gene>
<keyword evidence="2 6" id="KW-0255">Endonuclease</keyword>
<dbReference type="RefSeq" id="WP_203535951.1">
    <property type="nucleotide sequence ID" value="NZ_JAESND010000001.1"/>
</dbReference>
<accession>A0ABS2BHH8</accession>
<comment type="function">
    <text evidence="6">May nick specific sequences that contain T:G mispairs resulting from m5C-deamination.</text>
</comment>
<keyword evidence="3 6" id="KW-0227">DNA damage</keyword>